<dbReference type="PROSITE" id="PS50827">
    <property type="entry name" value="DDT"/>
    <property type="match status" value="1"/>
</dbReference>
<dbReference type="GO" id="GO:0008623">
    <property type="term" value="C:CHRAC"/>
    <property type="evidence" value="ECO:0007669"/>
    <property type="project" value="TreeGrafter"/>
</dbReference>
<keyword evidence="2" id="KW-0597">Phosphoprotein</keyword>
<feature type="domain" description="DDT" evidence="19">
    <location>
        <begin position="345"/>
        <end position="410"/>
    </location>
</feature>
<feature type="compositionally biased region" description="Acidic residues" evidence="16">
    <location>
        <begin position="996"/>
        <end position="1010"/>
    </location>
</feature>
<evidence type="ECO:0000256" key="11">
    <source>
        <dbReference type="ARBA" id="ARBA00068253"/>
    </source>
</evidence>
<dbReference type="PROSITE" id="PS51136">
    <property type="entry name" value="WAC"/>
    <property type="match status" value="1"/>
</dbReference>
<feature type="domain" description="Bromo" evidence="17">
    <location>
        <begin position="1414"/>
        <end position="1484"/>
    </location>
</feature>
<keyword evidence="4 13" id="KW-0863">Zinc-finger</keyword>
<dbReference type="InterPro" id="IPR013136">
    <property type="entry name" value="WSTF_Acf1_Cbp146"/>
</dbReference>
<dbReference type="GO" id="GO:0031445">
    <property type="term" value="P:regulation of heterochromatin formation"/>
    <property type="evidence" value="ECO:0007669"/>
    <property type="project" value="TreeGrafter"/>
</dbReference>
<dbReference type="InterPro" id="IPR019786">
    <property type="entry name" value="Zinc_finger_PHD-type_CS"/>
</dbReference>
<dbReference type="InterPro" id="IPR018501">
    <property type="entry name" value="DDT_dom"/>
</dbReference>
<dbReference type="Pfam" id="PF00628">
    <property type="entry name" value="PHD"/>
    <property type="match status" value="1"/>
</dbReference>
<dbReference type="InterPro" id="IPR047171">
    <property type="entry name" value="BAZ1A"/>
</dbReference>
<dbReference type="SMART" id="SM00249">
    <property type="entry name" value="PHD"/>
    <property type="match status" value="2"/>
</dbReference>
<dbReference type="GO" id="GO:0003677">
    <property type="term" value="F:DNA binding"/>
    <property type="evidence" value="ECO:0007669"/>
    <property type="project" value="TreeGrafter"/>
</dbReference>
<dbReference type="Pfam" id="PF10537">
    <property type="entry name" value="WAC_Acf1_DNA_bd"/>
    <property type="match status" value="1"/>
</dbReference>
<dbReference type="PANTHER" id="PTHR46510:SF1">
    <property type="entry name" value="BROMODOMAIN ADJACENT TO ZINC FINGER DOMAIN PROTEIN 1A"/>
    <property type="match status" value="1"/>
</dbReference>
<feature type="compositionally biased region" description="Acidic residues" evidence="16">
    <location>
        <begin position="1346"/>
        <end position="1358"/>
    </location>
</feature>
<evidence type="ECO:0000259" key="17">
    <source>
        <dbReference type="PROSITE" id="PS50014"/>
    </source>
</evidence>
<dbReference type="InterPro" id="IPR013083">
    <property type="entry name" value="Znf_RING/FYVE/PHD"/>
</dbReference>
<dbReference type="GO" id="GO:0008270">
    <property type="term" value="F:zinc ion binding"/>
    <property type="evidence" value="ECO:0007669"/>
    <property type="project" value="UniProtKB-KW"/>
</dbReference>
<dbReference type="SUPFAM" id="SSF47370">
    <property type="entry name" value="Bromodomain"/>
    <property type="match status" value="1"/>
</dbReference>
<dbReference type="InterPro" id="IPR018359">
    <property type="entry name" value="Bromodomain_CS"/>
</dbReference>
<reference evidence="22" key="1">
    <citation type="submission" date="2025-08" db="UniProtKB">
        <authorList>
            <consortium name="RefSeq"/>
        </authorList>
    </citation>
    <scope>IDENTIFICATION</scope>
    <source>
        <tissue evidence="22">Whole body pupa</tissue>
    </source>
</reference>
<evidence type="ECO:0000256" key="3">
    <source>
        <dbReference type="ARBA" id="ARBA00022723"/>
    </source>
</evidence>
<dbReference type="Pfam" id="PF23011">
    <property type="entry name" value="PHD-1st_NSD"/>
    <property type="match status" value="1"/>
</dbReference>
<keyword evidence="9" id="KW-0804">Transcription</keyword>
<dbReference type="GO" id="GO:0045740">
    <property type="term" value="P:positive regulation of DNA replication"/>
    <property type="evidence" value="ECO:0007669"/>
    <property type="project" value="TreeGrafter"/>
</dbReference>
<dbReference type="PROSITE" id="PS00633">
    <property type="entry name" value="BROMODOMAIN_1"/>
    <property type="match status" value="1"/>
</dbReference>
<feature type="compositionally biased region" description="Basic and acidic residues" evidence="16">
    <location>
        <begin position="265"/>
        <end position="283"/>
    </location>
</feature>
<name>A0A8U0WH84_9MUSC</name>
<dbReference type="Gene3D" id="1.20.920.10">
    <property type="entry name" value="Bromodomain-like"/>
    <property type="match status" value="1"/>
</dbReference>
<dbReference type="Pfam" id="PF15613">
    <property type="entry name" value="WSD"/>
    <property type="match status" value="1"/>
</dbReference>
<dbReference type="GO" id="GO:0006338">
    <property type="term" value="P:chromatin remodeling"/>
    <property type="evidence" value="ECO:0007669"/>
    <property type="project" value="InterPro"/>
</dbReference>
<dbReference type="InterPro" id="IPR028942">
    <property type="entry name" value="WHIM1_dom"/>
</dbReference>
<feature type="domain" description="PHD-type" evidence="18">
    <location>
        <begin position="1103"/>
        <end position="1153"/>
    </location>
</feature>
<evidence type="ECO:0000256" key="10">
    <source>
        <dbReference type="ARBA" id="ARBA00023242"/>
    </source>
</evidence>
<keyword evidence="21" id="KW-1185">Reference proteome</keyword>
<evidence type="ECO:0000256" key="16">
    <source>
        <dbReference type="SAM" id="MobiDB-lite"/>
    </source>
</evidence>
<dbReference type="SMART" id="SM00297">
    <property type="entry name" value="BROMO"/>
    <property type="match status" value="1"/>
</dbReference>
<evidence type="ECO:0000256" key="2">
    <source>
        <dbReference type="ARBA" id="ARBA00022553"/>
    </source>
</evidence>
<dbReference type="InterPro" id="IPR011011">
    <property type="entry name" value="Znf_FYVE_PHD"/>
</dbReference>
<keyword evidence="8 12" id="KW-0103">Bromodomain</keyword>
<accession>A0A8U0WH84</accession>
<keyword evidence="7 15" id="KW-0175">Coiled coil</keyword>
<dbReference type="FunFam" id="3.30.40.10:FF:000300">
    <property type="entry name" value="Bromodomain adjacent to zinc finger domain protein 1A"/>
    <property type="match status" value="1"/>
</dbReference>
<evidence type="ECO:0000256" key="7">
    <source>
        <dbReference type="ARBA" id="ARBA00023054"/>
    </source>
</evidence>
<feature type="coiled-coil region" evidence="15">
    <location>
        <begin position="587"/>
        <end position="636"/>
    </location>
</feature>
<evidence type="ECO:0000256" key="6">
    <source>
        <dbReference type="ARBA" id="ARBA00023015"/>
    </source>
</evidence>
<dbReference type="GO" id="GO:0006355">
    <property type="term" value="P:regulation of DNA-templated transcription"/>
    <property type="evidence" value="ECO:0007669"/>
    <property type="project" value="TreeGrafter"/>
</dbReference>
<dbReference type="Proteomes" id="UP000092443">
    <property type="component" value="Unplaced"/>
</dbReference>
<dbReference type="PRINTS" id="PR00503">
    <property type="entry name" value="BROMODOMAIN"/>
</dbReference>
<dbReference type="InterPro" id="IPR059153">
    <property type="entry name" value="NSD_PHD-1st"/>
</dbReference>
<dbReference type="PROSITE" id="PS01359">
    <property type="entry name" value="ZF_PHD_1"/>
    <property type="match status" value="2"/>
</dbReference>
<feature type="region of interest" description="Disordered" evidence="16">
    <location>
        <begin position="1327"/>
        <end position="1396"/>
    </location>
</feature>
<feature type="region of interest" description="Disordered" evidence="16">
    <location>
        <begin position="1160"/>
        <end position="1245"/>
    </location>
</feature>
<dbReference type="InterPro" id="IPR001965">
    <property type="entry name" value="Znf_PHD"/>
</dbReference>
<evidence type="ECO:0000256" key="15">
    <source>
        <dbReference type="SAM" id="Coils"/>
    </source>
</evidence>
<feature type="compositionally biased region" description="Basic residues" evidence="16">
    <location>
        <begin position="1163"/>
        <end position="1174"/>
    </location>
</feature>
<dbReference type="PANTHER" id="PTHR46510">
    <property type="entry name" value="BROMODOMAIN ADJACENT TO ZINC FINGER DOMAIN PROTEIN 1A"/>
    <property type="match status" value="1"/>
</dbReference>
<evidence type="ECO:0000256" key="12">
    <source>
        <dbReference type="PROSITE-ProRule" id="PRU00035"/>
    </source>
</evidence>
<evidence type="ECO:0000313" key="21">
    <source>
        <dbReference type="Proteomes" id="UP000092443"/>
    </source>
</evidence>
<proteinExistence type="predicted"/>
<dbReference type="InterPro" id="IPR001487">
    <property type="entry name" value="Bromodomain"/>
</dbReference>
<dbReference type="GO" id="GO:0000228">
    <property type="term" value="C:nuclear chromosome"/>
    <property type="evidence" value="ECO:0007669"/>
    <property type="project" value="TreeGrafter"/>
</dbReference>
<dbReference type="SUPFAM" id="SSF57903">
    <property type="entry name" value="FYVE/PHD zinc finger"/>
    <property type="match status" value="2"/>
</dbReference>
<evidence type="ECO:0000256" key="13">
    <source>
        <dbReference type="PROSITE-ProRule" id="PRU00146"/>
    </source>
</evidence>
<dbReference type="KEGG" id="gfs:119634362"/>
<comment type="subcellular location">
    <subcellularLocation>
        <location evidence="1 14">Nucleus</location>
    </subcellularLocation>
</comment>
<dbReference type="GeneID" id="119634362"/>
<evidence type="ECO:0000256" key="8">
    <source>
        <dbReference type="ARBA" id="ARBA00023117"/>
    </source>
</evidence>
<protein>
    <recommendedName>
        <fullName evidence="11">Bromodomain adjacent to zinc finger domain protein 1A</fullName>
    </recommendedName>
</protein>
<evidence type="ECO:0000256" key="9">
    <source>
        <dbReference type="ARBA" id="ARBA00023163"/>
    </source>
</evidence>
<feature type="compositionally biased region" description="Acidic residues" evidence="16">
    <location>
        <begin position="962"/>
        <end position="977"/>
    </location>
</feature>
<dbReference type="PROSITE" id="PS50014">
    <property type="entry name" value="BROMODOMAIN_2"/>
    <property type="match status" value="1"/>
</dbReference>
<dbReference type="Pfam" id="PF15612">
    <property type="entry name" value="WHIM1"/>
    <property type="match status" value="1"/>
</dbReference>
<keyword evidence="10 14" id="KW-0539">Nucleus</keyword>
<feature type="region of interest" description="Disordered" evidence="16">
    <location>
        <begin position="954"/>
        <end position="1011"/>
    </location>
</feature>
<dbReference type="InterPro" id="IPR036427">
    <property type="entry name" value="Bromodomain-like_sf"/>
</dbReference>
<evidence type="ECO:0000259" key="20">
    <source>
        <dbReference type="PROSITE" id="PS51136"/>
    </source>
</evidence>
<keyword evidence="3" id="KW-0479">Metal-binding</keyword>
<evidence type="ECO:0000259" key="18">
    <source>
        <dbReference type="PROSITE" id="PS50016"/>
    </source>
</evidence>
<sequence length="1514" mass="175027">MPICTRNGFYNAASKNKNEMFQDNEEVFFCEVTKEIFRDYEDYFRHVMAINSTVWQCEATGKDNLTYAEALKSERKARKKLEMFKDSLRPPAMLVIDNAKQSSLKLLSALTFRFLRRRFFINEEVQLSQKSSTHYTIIEILTSDGSKGSINETYENTESLQYKLRSLGKKPSETIVPYDKVRRQRFEFTLENLQMFIKNNVVRIDGILRPDPNSYKKYVTDRRISFESIFIGKMPFFTPAKARKPNEIIDGKKQPTLNKYLLKNGEAENERSNKPKSLKEEMERVRREKQQQLLEQERLKAEKRAKLLERIENECTALLTKTDDLERTDQRRLPYYAPVQTYIPDKFISDAFMLREFMHTYVGLLSGIEVFRGNLSFCEMTRALTTREIAGPLSDILLIFLGTIFDLQREEEEECAVDYSSVKQMQEPQCTMALAAKAHHYAKRHFAFKLNELPLDALTLSEVLRLHFLSSGAIVKNKRAEKWRIMYRNGYCSSEDPGLALRMKHPYILKALKMYTVYQLPIRDILRILRCLMDQILTYSGPINVIEERMEQTISARQELRNLQILENQRLTKVQAMKKSMTNECYQQLMEDDVKNDEEKRKLLQEKLDKKLTELLTQSDRQHKKYEQQVAKLNESIFNHLVYLGMDRAYRKYYVLESMPGIFIEHAGDCMDNCLLNPPKNRPLHPELTAHNSNLPKTRQGLRAYLLRMYNEEEKKANIVGTIDSKTKNNASLDVAQENKENELNGQVNGLGLVNGHHDSINKTDPDDAPLPPPTQYQLYMCTGDPRNCIVHNDLDMNRRRWSYLYKSDDFESLFDSLNPLGTRECELREQLATYKSLLLEHMKQCPNDFLTIEAKHINRFKNIMTTETSRKYSNSNFNFPVHNSDLNEVMYSALVERILQFESEIYTGDLGRLKVKDMEKWRTDLINGQYDAQAKLQWGPPKYGHLAVNGVESEHKLESGEKEEDSENDADDDGQDDGIVKYAGKAYHDPGETLGDTEEIESEDSADDDISLHDSESLRSHVKQLASGLLQVEQAIERRFLKEPFGAAILKDKDLQERKQQTASNRLRQWEVSLMESTSYSQVFLHLTVLNDCIIWARSTNKSNCMVCRRGSDPEKMLLCDECNGGTHMFCMKPKMKTVPEGNWYCKRCVARLGLENENDKKQKRPDKRRKRTFLVDDDASDTSSITSDTKMTKKVPGSGSSNASGSGERRNKRLRSQDIEAIIEQEEDDEDEEGGGIDNDQMSDEVKIVGMMEEEDADIEIQEGKGNVISEESSNVDEDESVCNVCSYDGSDLSCSQCKNSYHLECINLKRQPRYNFICKKCKPGTEGSRKRKLRANVISDSSSESENDEYEEDETPLSKRKRSERQRYTHTTATTSIVQESGKSGRRSFRRTGENLPLNSSALYELLKKVMKDENAWPFLRPVSQAEVPDYYDIIKNPMDFAKVKSKLNMGSYQINEEVLKDIELIFNNCDEYNVKGNEIYQAGAALEKHVMKLCSQLNLPFRPSDMNSDD</sequence>
<dbReference type="InterPro" id="IPR019787">
    <property type="entry name" value="Znf_PHD-finger"/>
</dbReference>
<evidence type="ECO:0000256" key="5">
    <source>
        <dbReference type="ARBA" id="ARBA00022833"/>
    </source>
</evidence>
<dbReference type="SMART" id="SM00571">
    <property type="entry name" value="DDT"/>
    <property type="match status" value="1"/>
</dbReference>
<feature type="compositionally biased region" description="Polar residues" evidence="16">
    <location>
        <begin position="1372"/>
        <end position="1385"/>
    </location>
</feature>
<dbReference type="Gene3D" id="3.30.40.10">
    <property type="entry name" value="Zinc/RING finger domain, C3HC4 (zinc finger)"/>
    <property type="match status" value="2"/>
</dbReference>
<evidence type="ECO:0000259" key="19">
    <source>
        <dbReference type="PROSITE" id="PS50827"/>
    </source>
</evidence>
<dbReference type="PROSITE" id="PS50016">
    <property type="entry name" value="ZF_PHD_2"/>
    <property type="match status" value="2"/>
</dbReference>
<feature type="domain" description="PHD-type" evidence="18">
    <location>
        <begin position="1282"/>
        <end position="1327"/>
    </location>
</feature>
<feature type="compositionally biased region" description="Acidic residues" evidence="16">
    <location>
        <begin position="1223"/>
        <end position="1237"/>
    </location>
</feature>
<evidence type="ECO:0000313" key="22">
    <source>
        <dbReference type="RefSeq" id="XP_037884380.1"/>
    </source>
</evidence>
<gene>
    <name evidence="22" type="primary">LOC119634362</name>
</gene>
<evidence type="ECO:0000256" key="1">
    <source>
        <dbReference type="ARBA" id="ARBA00004123"/>
    </source>
</evidence>
<feature type="domain" description="WAC" evidence="20">
    <location>
        <begin position="25"/>
        <end position="131"/>
    </location>
</feature>
<dbReference type="InterPro" id="IPR028941">
    <property type="entry name" value="WHIM2_dom"/>
</dbReference>
<organism evidence="21 22">
    <name type="scientific">Glossina fuscipes</name>
    <dbReference type="NCBI Taxonomy" id="7396"/>
    <lineage>
        <taxon>Eukaryota</taxon>
        <taxon>Metazoa</taxon>
        <taxon>Ecdysozoa</taxon>
        <taxon>Arthropoda</taxon>
        <taxon>Hexapoda</taxon>
        <taxon>Insecta</taxon>
        <taxon>Pterygota</taxon>
        <taxon>Neoptera</taxon>
        <taxon>Endopterygota</taxon>
        <taxon>Diptera</taxon>
        <taxon>Brachycera</taxon>
        <taxon>Muscomorpha</taxon>
        <taxon>Hippoboscoidea</taxon>
        <taxon>Glossinidae</taxon>
        <taxon>Glossina</taxon>
    </lineage>
</organism>
<keyword evidence="5" id="KW-0862">Zinc</keyword>
<feature type="region of interest" description="Disordered" evidence="16">
    <location>
        <begin position="264"/>
        <end position="283"/>
    </location>
</feature>
<evidence type="ECO:0000256" key="14">
    <source>
        <dbReference type="PROSITE-ProRule" id="PRU00475"/>
    </source>
</evidence>
<dbReference type="RefSeq" id="XP_037884380.1">
    <property type="nucleotide sequence ID" value="XM_038028452.1"/>
</dbReference>
<dbReference type="Pfam" id="PF00439">
    <property type="entry name" value="Bromodomain"/>
    <property type="match status" value="1"/>
</dbReference>
<feature type="compositionally biased region" description="Low complexity" evidence="16">
    <location>
        <begin position="1199"/>
        <end position="1208"/>
    </location>
</feature>
<evidence type="ECO:0000256" key="4">
    <source>
        <dbReference type="ARBA" id="ARBA00022771"/>
    </source>
</evidence>
<keyword evidence="6" id="KW-0805">Transcription regulation</keyword>